<feature type="coiled-coil region" evidence="1">
    <location>
        <begin position="157"/>
        <end position="184"/>
    </location>
</feature>
<feature type="region of interest" description="Disordered" evidence="2">
    <location>
        <begin position="1"/>
        <end position="40"/>
    </location>
</feature>
<feature type="compositionally biased region" description="Low complexity" evidence="2">
    <location>
        <begin position="86"/>
        <end position="104"/>
    </location>
</feature>
<reference evidence="3" key="1">
    <citation type="journal article" date="2020" name="Fungal Divers.">
        <title>Resolving the Mortierellaceae phylogeny through synthesis of multi-gene phylogenetics and phylogenomics.</title>
        <authorList>
            <person name="Vandepol N."/>
            <person name="Liber J."/>
            <person name="Desiro A."/>
            <person name="Na H."/>
            <person name="Kennedy M."/>
            <person name="Barry K."/>
            <person name="Grigoriev I.V."/>
            <person name="Miller A.N."/>
            <person name="O'Donnell K."/>
            <person name="Stajich J.E."/>
            <person name="Bonito G."/>
        </authorList>
    </citation>
    <scope>NUCLEOTIDE SEQUENCE</scope>
    <source>
        <strain evidence="3">NRRL 28262</strain>
    </source>
</reference>
<name>A0AAD4D8D6_9FUNG</name>
<dbReference type="AlphaFoldDB" id="A0AAD4D8D6"/>
<evidence type="ECO:0000313" key="4">
    <source>
        <dbReference type="Proteomes" id="UP001194580"/>
    </source>
</evidence>
<feature type="compositionally biased region" description="Low complexity" evidence="2">
    <location>
        <begin position="123"/>
        <end position="145"/>
    </location>
</feature>
<keyword evidence="4" id="KW-1185">Reference proteome</keyword>
<dbReference type="Proteomes" id="UP001194580">
    <property type="component" value="Unassembled WGS sequence"/>
</dbReference>
<feature type="compositionally biased region" description="Polar residues" evidence="2">
    <location>
        <begin position="733"/>
        <end position="744"/>
    </location>
</feature>
<dbReference type="EMBL" id="JAAAIL010001118">
    <property type="protein sequence ID" value="KAG0271533.1"/>
    <property type="molecule type" value="Genomic_DNA"/>
</dbReference>
<feature type="compositionally biased region" description="Basic and acidic residues" evidence="2">
    <location>
        <begin position="665"/>
        <end position="685"/>
    </location>
</feature>
<evidence type="ECO:0000256" key="2">
    <source>
        <dbReference type="SAM" id="MobiDB-lite"/>
    </source>
</evidence>
<evidence type="ECO:0000313" key="3">
    <source>
        <dbReference type="EMBL" id="KAG0271533.1"/>
    </source>
</evidence>
<feature type="compositionally biased region" description="Basic and acidic residues" evidence="2">
    <location>
        <begin position="388"/>
        <end position="414"/>
    </location>
</feature>
<gene>
    <name evidence="3" type="ORF">BGZ95_000644</name>
</gene>
<feature type="region of interest" description="Disordered" evidence="2">
    <location>
        <begin position="618"/>
        <end position="755"/>
    </location>
</feature>
<sequence length="755" mass="83521">MEVQTAALPIMPVSTTTSHHNTATTATTTTTTTATTATTTSPTAIKATTAVPATTTSPTDPFPTWTFFPESATYTPPVYVPAVAATAPDSSPAKTPSSPTRSPRSSPPPQTSFGNTATKDKTSSTTTSSTTIPSTTTTTTASHVPSTHHRILDHCFYVSIETRLKQAEAQYQASRQELAVEQQTTNGVKQEDWRKRQRSLVDEAVVLGRKGSNVEAIVDGILKSHRSNGPLQTLPRHLKIRLHLCQLTSMVFGRFDVASSTNSAGLNIYSAFHSRRHGVSRAAIKQRFANSERGQQMQPLFSQPIPASIYCRRHHRRDCKRTCCTLAKLQQEQQLALELKKKLANSYFMNTVRKQEHQRVAGLVDAIPAFLKASAMSYRDIVNNSEAEHAKEKEVKDDKDKIISKDKDESKDQEQDLENGDAEKKEKEKVKVLEGWYKLLLEMMTQAVIESYLCDENSGFDTILDVFSFGDDPKKEEEEVVLKDIVMEDVAVASSPSSSVTGVEGLQFQSLSGLGSTTSMPKSGTTQLHDVTTKDRQDDILFGKTPEYLAFKQAKDERLQEFLTLAGETMEHHFAELAEKYPLIVFERQMTHFIARTQNLLVDPKLSQNSGQMGLLIPPTTSAYADGSLSMPVSEDEDEDDDEDTGSRLEEIMEEDEDDNSVPVIKKEKLDTNETIDEQKRRLERSCTPLVVIKQEGGSDSSTSMAMEQDDDDNSTAARVVQVSKKHKHQVESNHTQETPSDSSAHLAKKAKVSP</sequence>
<evidence type="ECO:0000256" key="1">
    <source>
        <dbReference type="SAM" id="Coils"/>
    </source>
</evidence>
<proteinExistence type="predicted"/>
<organism evidence="3 4">
    <name type="scientific">Linnemannia exigua</name>
    <dbReference type="NCBI Taxonomy" id="604196"/>
    <lineage>
        <taxon>Eukaryota</taxon>
        <taxon>Fungi</taxon>
        <taxon>Fungi incertae sedis</taxon>
        <taxon>Mucoromycota</taxon>
        <taxon>Mortierellomycotina</taxon>
        <taxon>Mortierellomycetes</taxon>
        <taxon>Mortierellales</taxon>
        <taxon>Mortierellaceae</taxon>
        <taxon>Linnemannia</taxon>
    </lineage>
</organism>
<feature type="compositionally biased region" description="Acidic residues" evidence="2">
    <location>
        <begin position="634"/>
        <end position="644"/>
    </location>
</feature>
<accession>A0AAD4D8D6</accession>
<protein>
    <submittedName>
        <fullName evidence="3">Uncharacterized protein</fullName>
    </submittedName>
</protein>
<feature type="region of interest" description="Disordered" evidence="2">
    <location>
        <begin position="86"/>
        <end position="145"/>
    </location>
</feature>
<comment type="caution">
    <text evidence="3">The sequence shown here is derived from an EMBL/GenBank/DDBJ whole genome shotgun (WGS) entry which is preliminary data.</text>
</comment>
<feature type="region of interest" description="Disordered" evidence="2">
    <location>
        <begin position="388"/>
        <end position="424"/>
    </location>
</feature>
<keyword evidence="1" id="KW-0175">Coiled coil</keyword>
<feature type="compositionally biased region" description="Low complexity" evidence="2">
    <location>
        <begin position="15"/>
        <end position="40"/>
    </location>
</feature>